<organism evidence="3 4">
    <name type="scientific">Arachis hypogaea</name>
    <name type="common">Peanut</name>
    <dbReference type="NCBI Taxonomy" id="3818"/>
    <lineage>
        <taxon>Eukaryota</taxon>
        <taxon>Viridiplantae</taxon>
        <taxon>Streptophyta</taxon>
        <taxon>Embryophyta</taxon>
        <taxon>Tracheophyta</taxon>
        <taxon>Spermatophyta</taxon>
        <taxon>Magnoliopsida</taxon>
        <taxon>eudicotyledons</taxon>
        <taxon>Gunneridae</taxon>
        <taxon>Pentapetalae</taxon>
        <taxon>rosids</taxon>
        <taxon>fabids</taxon>
        <taxon>Fabales</taxon>
        <taxon>Fabaceae</taxon>
        <taxon>Papilionoideae</taxon>
        <taxon>50 kb inversion clade</taxon>
        <taxon>dalbergioids sensu lato</taxon>
        <taxon>Dalbergieae</taxon>
        <taxon>Pterocarpus clade</taxon>
        <taxon>Arachis</taxon>
    </lineage>
</organism>
<proteinExistence type="predicted"/>
<evidence type="ECO:0000256" key="1">
    <source>
        <dbReference type="SAM" id="MobiDB-lite"/>
    </source>
</evidence>
<reference evidence="3 4" key="1">
    <citation type="submission" date="2019-01" db="EMBL/GenBank/DDBJ databases">
        <title>Sequencing of cultivated peanut Arachis hypogaea provides insights into genome evolution and oil improvement.</title>
        <authorList>
            <person name="Chen X."/>
        </authorList>
    </citation>
    <scope>NUCLEOTIDE SEQUENCE [LARGE SCALE GENOMIC DNA]</scope>
    <source>
        <strain evidence="4">cv. Fuhuasheng</strain>
        <tissue evidence="3">Leaves</tissue>
    </source>
</reference>
<dbReference type="GO" id="GO:0005516">
    <property type="term" value="F:calmodulin binding"/>
    <property type="evidence" value="ECO:0007669"/>
    <property type="project" value="InterPro"/>
</dbReference>
<feature type="compositionally biased region" description="Low complexity" evidence="1">
    <location>
        <begin position="319"/>
        <end position="331"/>
    </location>
</feature>
<feature type="region of interest" description="Disordered" evidence="1">
    <location>
        <begin position="304"/>
        <end position="361"/>
    </location>
</feature>
<evidence type="ECO:0000313" key="4">
    <source>
        <dbReference type="Proteomes" id="UP000289738"/>
    </source>
</evidence>
<evidence type="ECO:0000313" key="3">
    <source>
        <dbReference type="EMBL" id="RYR60519.1"/>
    </source>
</evidence>
<dbReference type="STRING" id="3818.A0A445DBG0"/>
<gene>
    <name evidence="3" type="ORF">Ahy_A04g017577</name>
</gene>
<evidence type="ECO:0000259" key="2">
    <source>
        <dbReference type="SMART" id="SM01054"/>
    </source>
</evidence>
<protein>
    <recommendedName>
        <fullName evidence="2">Calmodulin-binding domain-containing protein</fullName>
    </recommendedName>
</protein>
<dbReference type="Gramene" id="arahy.Tifrunner.gnm2.ann2.Ah04g407400.1">
    <property type="protein sequence ID" value="arahy.Tifrunner.gnm2.ann2.Ah04g407400.1-CDS-1"/>
    <property type="gene ID" value="arahy.Tifrunner.gnm2.ann2.Ah04g407400"/>
</dbReference>
<accession>A0A445DBG0</accession>
<feature type="compositionally biased region" description="Basic and acidic residues" evidence="1">
    <location>
        <begin position="278"/>
        <end position="291"/>
    </location>
</feature>
<comment type="caution">
    <text evidence="3">The sequence shown here is derived from an EMBL/GenBank/DDBJ whole genome shotgun (WGS) entry which is preliminary data.</text>
</comment>
<dbReference type="AlphaFoldDB" id="A0A445DBG0"/>
<dbReference type="OrthoDB" id="766386at2759"/>
<sequence>MAPSNIDIAMITEVTMSGRGELRRHSTGKLSAGIGEQKVLPHYLRSSTGSCHDHCKLGKNEETEAKKRPSIPKSGERKILRQNSEEVIGGVTIFVDKHRASLDSKAMQKISVFKNNESVKSMVQNSHTSDSQKQIRNEVPMNRNRTSLAKKMREGTSSREISKKEETPLISTAKIIGTSSKKPSSKDIELSDKHVISVNANAEATRKTVSKNSSMDFGGSKSREIKIEKKREAISAVASPSRVSLPSLKASLKRIPSINARKHKSLKIASNLKNQTKPRKENPEPQHNEVEEKTLYILEVENESQTLQSDHQNESQDTESSLSNSPPTQSSSEERGMETEKATTEFGEDTSSGSNGIACMENVNNNNTLEAEENDKPRKDEIACSKEEEGQVLRKVNIFSRQMVETQTEKRHNPRNLKFKRGSMLWNNAKGEAAQGVVLRNNLKGKKYGEALMNNVIEETANKLVEIQRSKVKALVGAFESIISQQNSKSPLKNTLAQ</sequence>
<dbReference type="EMBL" id="SDMP01000004">
    <property type="protein sequence ID" value="RYR60519.1"/>
    <property type="molecule type" value="Genomic_DNA"/>
</dbReference>
<dbReference type="PANTHER" id="PTHR33349:SF1">
    <property type="entry name" value="EMB|CAB62594.1"/>
    <property type="match status" value="1"/>
</dbReference>
<dbReference type="SMART" id="SM01054">
    <property type="entry name" value="CaM_binding"/>
    <property type="match status" value="1"/>
</dbReference>
<dbReference type="Pfam" id="PF07839">
    <property type="entry name" value="CaM_binding"/>
    <property type="match status" value="1"/>
</dbReference>
<feature type="compositionally biased region" description="Basic and acidic residues" evidence="1">
    <location>
        <begin position="332"/>
        <end position="343"/>
    </location>
</feature>
<feature type="region of interest" description="Disordered" evidence="1">
    <location>
        <begin position="259"/>
        <end position="291"/>
    </location>
</feature>
<name>A0A445DBG0_ARAHY</name>
<feature type="domain" description="Calmodulin-binding" evidence="2">
    <location>
        <begin position="372"/>
        <end position="484"/>
    </location>
</feature>
<dbReference type="Proteomes" id="UP000289738">
    <property type="component" value="Chromosome A04"/>
</dbReference>
<keyword evidence="4" id="KW-1185">Reference proteome</keyword>
<dbReference type="PANTHER" id="PTHR33349">
    <property type="entry name" value="EMB|CAB62594.1"/>
    <property type="match status" value="1"/>
</dbReference>
<dbReference type="InterPro" id="IPR012417">
    <property type="entry name" value="CaM-bd_dom_pln"/>
</dbReference>